<feature type="domain" description="Transposase (putative) YhgA-like" evidence="2">
    <location>
        <begin position="7"/>
        <end position="208"/>
    </location>
</feature>
<evidence type="ECO:0000313" key="4">
    <source>
        <dbReference type="Proteomes" id="UP001589814"/>
    </source>
</evidence>
<name>A0ABV6G3U1_9GAMM</name>
<evidence type="ECO:0000313" key="3">
    <source>
        <dbReference type="EMBL" id="MFC0268306.1"/>
    </source>
</evidence>
<gene>
    <name evidence="3" type="ORF">ACFFHW_09985</name>
</gene>
<dbReference type="PANTHER" id="PTHR34611:SF2">
    <property type="entry name" value="INACTIVE RECOMBINATION-PROMOTING NUCLEASE-LIKE PROTEIN RPNE-RELATED"/>
    <property type="match status" value="1"/>
</dbReference>
<comment type="similarity">
    <text evidence="1">Belongs to the Rpn/YhgA-like nuclease family.</text>
</comment>
<accession>A0ABV6G3U1</accession>
<evidence type="ECO:0000259" key="2">
    <source>
        <dbReference type="Pfam" id="PF04754"/>
    </source>
</evidence>
<dbReference type="RefSeq" id="WP_026351917.1">
    <property type="nucleotide sequence ID" value="NZ_JBHLVX010000040.1"/>
</dbReference>
<reference evidence="3 4" key="1">
    <citation type="submission" date="2024-09" db="EMBL/GenBank/DDBJ databases">
        <authorList>
            <person name="Sun Q."/>
            <person name="Mori K."/>
        </authorList>
    </citation>
    <scope>NUCLEOTIDE SEQUENCE [LARGE SCALE GENOMIC DNA]</scope>
    <source>
        <strain evidence="3 4">CCM 7415</strain>
    </source>
</reference>
<dbReference type="InterPro" id="IPR051699">
    <property type="entry name" value="Rpn/YhgA-like_nuclease"/>
</dbReference>
<dbReference type="InterPro" id="IPR010106">
    <property type="entry name" value="RpnA"/>
</dbReference>
<dbReference type="PANTHER" id="PTHR34611">
    <property type="match status" value="1"/>
</dbReference>
<sequence length="308" mass="34075">MKNPTPTPHDAAFRAVMSHPESARDFLAIHLPVVLREVCDLATLQLAPGSFLEDDLRPYCSDVLYSLDTAAGDGYVYCLIEHQSTADRHMAFRLMRYAIAAMQQHLAAGHEQLPLAIPLLFYHGERSPYPYAMNWLQGFDDPALAGQLYGNAFPLIDITVTPDDEILQHRRVALLELLQKHIRNRDLAELVEQIVTLLMAGYTDGSQLQALLNYMLQAGETRAPAELLATLASRVPAQGDTLMTIAEQLKAEGEQHGILKGRQEGRQEGALQVARNLVAQTSMDDTTIAGVAGLDIEQVRQIRREAGQ</sequence>
<dbReference type="Pfam" id="PF04754">
    <property type="entry name" value="Transposase_31"/>
    <property type="match status" value="1"/>
</dbReference>
<dbReference type="Proteomes" id="UP001589814">
    <property type="component" value="Unassembled WGS sequence"/>
</dbReference>
<comment type="caution">
    <text evidence="3">The sequence shown here is derived from an EMBL/GenBank/DDBJ whole genome shotgun (WGS) entry which is preliminary data.</text>
</comment>
<dbReference type="NCBIfam" id="TIGR01784">
    <property type="entry name" value="T_den_put_tspse"/>
    <property type="match status" value="1"/>
</dbReference>
<dbReference type="EMBL" id="JBHLVX010000040">
    <property type="protein sequence ID" value="MFC0268306.1"/>
    <property type="molecule type" value="Genomic_DNA"/>
</dbReference>
<protein>
    <submittedName>
        <fullName evidence="3">Rpn family recombination-promoting nuclease/putative transposase</fullName>
    </submittedName>
</protein>
<organism evidence="3 4">
    <name type="scientific">Kushneria aurantia</name>
    <dbReference type="NCBI Taxonomy" id="504092"/>
    <lineage>
        <taxon>Bacteria</taxon>
        <taxon>Pseudomonadati</taxon>
        <taxon>Pseudomonadota</taxon>
        <taxon>Gammaproteobacteria</taxon>
        <taxon>Oceanospirillales</taxon>
        <taxon>Halomonadaceae</taxon>
        <taxon>Kushneria</taxon>
    </lineage>
</organism>
<proteinExistence type="inferred from homology"/>
<keyword evidence="4" id="KW-1185">Reference proteome</keyword>
<dbReference type="InterPro" id="IPR006842">
    <property type="entry name" value="Transposase_31"/>
</dbReference>
<evidence type="ECO:0000256" key="1">
    <source>
        <dbReference type="ARBA" id="ARBA00009787"/>
    </source>
</evidence>